<dbReference type="EMBL" id="JACWFH010000026">
    <property type="protein sequence ID" value="MBY0098702.1"/>
    <property type="molecule type" value="Genomic_DNA"/>
</dbReference>
<gene>
    <name evidence="1" type="ORF">H0185_18215</name>
</gene>
<keyword evidence="2" id="KW-1185">Reference proteome</keyword>
<organism evidence="1 2">
    <name type="scientific">Mesobacillus maritimus</name>
    <dbReference type="NCBI Taxonomy" id="1643336"/>
    <lineage>
        <taxon>Bacteria</taxon>
        <taxon>Bacillati</taxon>
        <taxon>Bacillota</taxon>
        <taxon>Bacilli</taxon>
        <taxon>Bacillales</taxon>
        <taxon>Bacillaceae</taxon>
        <taxon>Mesobacillus</taxon>
    </lineage>
</organism>
<accession>A0ABS7K8V8</accession>
<dbReference type="Proteomes" id="UP000769780">
    <property type="component" value="Unassembled WGS sequence"/>
</dbReference>
<dbReference type="InterPro" id="IPR026988">
    <property type="entry name" value="YaaC-like"/>
</dbReference>
<evidence type="ECO:0000313" key="2">
    <source>
        <dbReference type="Proteomes" id="UP000769780"/>
    </source>
</evidence>
<dbReference type="Pfam" id="PF14175">
    <property type="entry name" value="YaaC"/>
    <property type="match status" value="1"/>
</dbReference>
<protein>
    <submittedName>
        <fullName evidence="1">Uncharacterized protein</fullName>
    </submittedName>
</protein>
<name>A0ABS7K8V8_9BACI</name>
<proteinExistence type="predicted"/>
<comment type="caution">
    <text evidence="1">The sequence shown here is derived from an EMBL/GenBank/DDBJ whole genome shotgun (WGS) entry which is preliminary data.</text>
</comment>
<evidence type="ECO:0000313" key="1">
    <source>
        <dbReference type="EMBL" id="MBY0098702.1"/>
    </source>
</evidence>
<sequence length="193" mass="23153">MHRAYILTFGQAELFVPISNPRFVFDKNAKQGWLEAQLEEQYSNQREFAKFKTGFSIDKFYSQEQFYTIRLNKKFDWVAPRNKPTSKSLESFNKYYSNQRKRFRYIYSPNQLWYIKRKDIQGIIDRNTLSLTFSAMHCLSEMSRYDPNRLAKHLEKSCGWLLTEFINKSIYQFIDMISSEISGDDFRVTGFRT</sequence>
<reference evidence="1 2" key="1">
    <citation type="submission" date="2020-07" db="EMBL/GenBank/DDBJ databases">
        <title>Fungal Genomes of the International Space Station.</title>
        <authorList>
            <person name="Seuylemezian A."/>
            <person name="Singh N.K."/>
            <person name="Wood J."/>
            <person name="Venkateswaran K."/>
        </authorList>
    </citation>
    <scope>NUCLEOTIDE SEQUENCE [LARGE SCALE GENOMIC DNA]</scope>
    <source>
        <strain evidence="1 2">PL-B2</strain>
    </source>
</reference>